<name>A0A4R3IA45_9GAMM</name>
<gene>
    <name evidence="4" type="ORF">BCF53_104128</name>
</gene>
<dbReference type="AlphaFoldDB" id="A0A4R3IA45"/>
<feature type="region of interest" description="Disordered" evidence="1">
    <location>
        <begin position="857"/>
        <end position="884"/>
    </location>
</feature>
<evidence type="ECO:0000256" key="2">
    <source>
        <dbReference type="SAM" id="SignalP"/>
    </source>
</evidence>
<feature type="signal peptide" evidence="2">
    <location>
        <begin position="1"/>
        <end position="20"/>
    </location>
</feature>
<evidence type="ECO:0000313" key="5">
    <source>
        <dbReference type="Proteomes" id="UP000295793"/>
    </source>
</evidence>
<sequence length="905" mass="98788">MKQPLAILVSSIVLASAAQADVIFSEYIEGSSNNKALELYNSGSEAADLSEYTIELYTNGNSDGAGSTKTLSGTLSAGAYFVIANSSADSTLAALADLTSSVTNFNGNDVLLLKQNDTVVDRIGQLGNNEYFAQDVTLVRNSDITSGDSDYESAFDTSEEWTEYDQDTFDYLGNGDGGDGDGDGDGDTNDSTAEIDTPPEYAAELTIMQVQGDGDSSPYITSGYETEDNYKVTGIVTGIQTDTSDTILSKGFFIQDASGDDDETTSDGVYVYYSDTDELGLSIGDEVSVYGPIKEYYTLTELAPVYVELTGNTGNIEPTALRILESDEDFEDTLERHEGMYVLLDEEADMHITRTFSFDYVTRENSGYTEYRDNMVVAHGDWNINPNQNFGPGSEGAIAQSENNALNRLYVESMTEGESGAIPWYSTFQDDTDLDGSADEYLRVGAVVDGMTGFIGYDYSEYRFYVEKELDLNSENFIYAYGYDRTEEPQLLDGDLRVATFNVLNYFNSAIGGNANPANDNRGADNTDDFNTQTAKIISAIIAIDADIVGLMEIENNGFDEYSAISVLVDALNQELEEDDQYSFVAPEGYDYIGTDAITNAIIYRASTVSLDDVIVIEMPEQHAPAVTSSTGTVEEDGDNYQRDALTPTFTHIDSGEQLTISVNHLKSNGSTCYDDFDSSGELTDDDLQGNCEALRVSGAYHLAEQLSDMDGYKLIIGDLNSYGNEDAIMLLTNQDNAAEGYEIDAAAYTYISGEDGEVLHGEDGAVLTESYGYLNLIELFDAGYYSYSYNDELGTLDYILGSADIEDIVIDAMHWNINAGESDLFEYDYSYGDVQTYEDAYRSSDHDPAIVVLEFNSDSSTGGETTDDEDEEDDEDTSAGSFDPFTLMGMLSLLAIGAVRRRKL</sequence>
<dbReference type="PANTHER" id="PTHR42834">
    <property type="entry name" value="ENDONUCLEASE/EXONUCLEASE/PHOSPHATASE FAMILY PROTEIN (AFU_ORTHOLOGUE AFUA_3G09210)"/>
    <property type="match status" value="1"/>
</dbReference>
<reference evidence="4 5" key="1">
    <citation type="submission" date="2019-03" db="EMBL/GenBank/DDBJ databases">
        <title>Genomic Encyclopedia of Archaeal and Bacterial Type Strains, Phase II (KMG-II): from individual species to whole genera.</title>
        <authorList>
            <person name="Goeker M."/>
        </authorList>
    </citation>
    <scope>NUCLEOTIDE SEQUENCE [LARGE SCALE GENOMIC DNA]</scope>
    <source>
        <strain evidence="4 5">DSM 15388</strain>
    </source>
</reference>
<dbReference type="PROSITE" id="PS51841">
    <property type="entry name" value="LTD"/>
    <property type="match status" value="1"/>
</dbReference>
<dbReference type="PANTHER" id="PTHR42834:SF1">
    <property type="entry name" value="ENDONUCLEASE_EXONUCLEASE_PHOSPHATASE FAMILY PROTEIN (AFU_ORTHOLOGUE AFUA_3G09210)"/>
    <property type="match status" value="1"/>
</dbReference>
<dbReference type="SUPFAM" id="SSF56219">
    <property type="entry name" value="DNase I-like"/>
    <property type="match status" value="1"/>
</dbReference>
<evidence type="ECO:0000313" key="4">
    <source>
        <dbReference type="EMBL" id="TCS42024.1"/>
    </source>
</evidence>
<dbReference type="Pfam" id="PF00932">
    <property type="entry name" value="LTD"/>
    <property type="match status" value="1"/>
</dbReference>
<protein>
    <recommendedName>
        <fullName evidence="3">LTD domain-containing protein</fullName>
    </recommendedName>
</protein>
<dbReference type="InterPro" id="IPR047971">
    <property type="entry name" value="ExeM-like"/>
</dbReference>
<accession>A0A4R3IA45</accession>
<feature type="compositionally biased region" description="Acidic residues" evidence="1">
    <location>
        <begin position="178"/>
        <end position="188"/>
    </location>
</feature>
<dbReference type="InterPro" id="IPR036691">
    <property type="entry name" value="Endo/exonu/phosph_ase_sf"/>
</dbReference>
<keyword evidence="2" id="KW-0732">Signal</keyword>
<dbReference type="CDD" id="cd04486">
    <property type="entry name" value="YhcR_OBF_like"/>
    <property type="match status" value="1"/>
</dbReference>
<dbReference type="EMBL" id="SLZR01000004">
    <property type="protein sequence ID" value="TCS42024.1"/>
    <property type="molecule type" value="Genomic_DNA"/>
</dbReference>
<evidence type="ECO:0000259" key="3">
    <source>
        <dbReference type="PROSITE" id="PS51841"/>
    </source>
</evidence>
<evidence type="ECO:0000256" key="1">
    <source>
        <dbReference type="SAM" id="MobiDB-lite"/>
    </source>
</evidence>
<dbReference type="RefSeq" id="WP_132700794.1">
    <property type="nucleotide sequence ID" value="NZ_SLZR01000004.1"/>
</dbReference>
<comment type="caution">
    <text evidence="4">The sequence shown here is derived from an EMBL/GenBank/DDBJ whole genome shotgun (WGS) entry which is preliminary data.</text>
</comment>
<dbReference type="Proteomes" id="UP000295793">
    <property type="component" value="Unassembled WGS sequence"/>
</dbReference>
<feature type="region of interest" description="Disordered" evidence="1">
    <location>
        <begin position="171"/>
        <end position="195"/>
    </location>
</feature>
<proteinExistence type="predicted"/>
<feature type="compositionally biased region" description="Acidic residues" evidence="1">
    <location>
        <begin position="866"/>
        <end position="878"/>
    </location>
</feature>
<keyword evidence="5" id="KW-1185">Reference proteome</keyword>
<dbReference type="OrthoDB" id="9800417at2"/>
<feature type="chain" id="PRO_5020839877" description="LTD domain-containing protein" evidence="2">
    <location>
        <begin position="21"/>
        <end position="905"/>
    </location>
</feature>
<organism evidence="4 5">
    <name type="scientific">Reinekea marinisedimentorum</name>
    <dbReference type="NCBI Taxonomy" id="230495"/>
    <lineage>
        <taxon>Bacteria</taxon>
        <taxon>Pseudomonadati</taxon>
        <taxon>Pseudomonadota</taxon>
        <taxon>Gammaproteobacteria</taxon>
        <taxon>Oceanospirillales</taxon>
        <taxon>Saccharospirillaceae</taxon>
        <taxon>Reinekea</taxon>
    </lineage>
</organism>
<dbReference type="Gene3D" id="3.60.10.10">
    <property type="entry name" value="Endonuclease/exonuclease/phosphatase"/>
    <property type="match status" value="1"/>
</dbReference>
<dbReference type="NCBIfam" id="NF033681">
    <property type="entry name" value="ExeM_NucH_DNase"/>
    <property type="match status" value="1"/>
</dbReference>
<dbReference type="InterPro" id="IPR001322">
    <property type="entry name" value="Lamin_tail_dom"/>
</dbReference>
<feature type="domain" description="LTD" evidence="3">
    <location>
        <begin position="10"/>
        <end position="168"/>
    </location>
</feature>